<comment type="caution">
    <text evidence="1">The sequence shown here is derived from an EMBL/GenBank/DDBJ whole genome shotgun (WGS) entry which is preliminary data.</text>
</comment>
<proteinExistence type="predicted"/>
<dbReference type="EMBL" id="JAEPRE010000062">
    <property type="protein sequence ID" value="KAG2234058.1"/>
    <property type="molecule type" value="Genomic_DNA"/>
</dbReference>
<reference evidence="1" key="1">
    <citation type="submission" date="2021-01" db="EMBL/GenBank/DDBJ databases">
        <title>Metabolic potential, ecology and presence of endohyphal bacteria is reflected in genomic diversity of Mucoromycotina.</title>
        <authorList>
            <person name="Muszewska A."/>
            <person name="Okrasinska A."/>
            <person name="Steczkiewicz K."/>
            <person name="Drgas O."/>
            <person name="Orlowska M."/>
            <person name="Perlinska-Lenart U."/>
            <person name="Aleksandrzak-Piekarczyk T."/>
            <person name="Szatraj K."/>
            <person name="Zielenkiewicz U."/>
            <person name="Pilsyk S."/>
            <person name="Malc E."/>
            <person name="Mieczkowski P."/>
            <person name="Kruszewska J.S."/>
            <person name="Biernat P."/>
            <person name="Pawlowska J."/>
        </authorList>
    </citation>
    <scope>NUCLEOTIDE SEQUENCE</scope>
    <source>
        <strain evidence="1">WA0000018081</strain>
    </source>
</reference>
<dbReference type="Proteomes" id="UP000613177">
    <property type="component" value="Unassembled WGS sequence"/>
</dbReference>
<evidence type="ECO:0000313" key="2">
    <source>
        <dbReference type="Proteomes" id="UP000613177"/>
    </source>
</evidence>
<organism evidence="1 2">
    <name type="scientific">Thamnidium elegans</name>
    <dbReference type="NCBI Taxonomy" id="101142"/>
    <lineage>
        <taxon>Eukaryota</taxon>
        <taxon>Fungi</taxon>
        <taxon>Fungi incertae sedis</taxon>
        <taxon>Mucoromycota</taxon>
        <taxon>Mucoromycotina</taxon>
        <taxon>Mucoromycetes</taxon>
        <taxon>Mucorales</taxon>
        <taxon>Mucorineae</taxon>
        <taxon>Mucoraceae</taxon>
        <taxon>Thamnidium</taxon>
    </lineage>
</organism>
<dbReference type="AlphaFoldDB" id="A0A8H7STV3"/>
<evidence type="ECO:0000313" key="1">
    <source>
        <dbReference type="EMBL" id="KAG2234058.1"/>
    </source>
</evidence>
<name>A0A8H7STV3_9FUNG</name>
<protein>
    <submittedName>
        <fullName evidence="1">Uncharacterized protein</fullName>
    </submittedName>
</protein>
<keyword evidence="2" id="KW-1185">Reference proteome</keyword>
<sequence>MKWTNGQLEPSNNPNAIQCVVLIAEFKPSEQNSYVESDFVKLGKHMEITLNNMVPRGVTNPKVFGIPCEGRNLCTFIMDIPFPKIYRMINVARINIFNNIDQISLFPRLLSHLICLKNVALETAAKAEDTVVAGCSTLKPPAPCLPEYWLSDDSCVIIRATKKQKK</sequence>
<gene>
    <name evidence="1" type="ORF">INT48_006203</name>
</gene>
<accession>A0A8H7STV3</accession>